<accession>A0ABT9H6W0</accession>
<reference evidence="2 3" key="1">
    <citation type="submission" date="2023-08" db="EMBL/GenBank/DDBJ databases">
        <title>genomic of DY56.</title>
        <authorList>
            <person name="Wang Y."/>
        </authorList>
    </citation>
    <scope>NUCLEOTIDE SEQUENCE [LARGE SCALE GENOMIC DNA]</scope>
    <source>
        <strain evidence="2 3">DY56-A-20</strain>
    </source>
</reference>
<dbReference type="Gene3D" id="3.30.70.2970">
    <property type="entry name" value="Protein of unknown function (DUF541), domain 2"/>
    <property type="match status" value="1"/>
</dbReference>
<feature type="chain" id="PRO_5046116654" evidence="1">
    <location>
        <begin position="21"/>
        <end position="238"/>
    </location>
</feature>
<dbReference type="PANTHER" id="PTHR34387">
    <property type="entry name" value="SLR1258 PROTEIN"/>
    <property type="match status" value="1"/>
</dbReference>
<protein>
    <submittedName>
        <fullName evidence="2">SIMPL domain-containing protein</fullName>
    </submittedName>
</protein>
<dbReference type="InterPro" id="IPR007497">
    <property type="entry name" value="SIMPL/DUF541"/>
</dbReference>
<feature type="signal peptide" evidence="1">
    <location>
        <begin position="1"/>
        <end position="20"/>
    </location>
</feature>
<evidence type="ECO:0000313" key="3">
    <source>
        <dbReference type="Proteomes" id="UP001235664"/>
    </source>
</evidence>
<sequence>MLRYAIPLAAVAAIAVPASAAEIQIASQGPVVELSVNEVVRSAPDVAQVGAGVTTRAATAREALTQNSQAMDRIVARLRQLGIAGEDIQTSNFNLSPQYDYNQQSGEQVFRGYNVSNQVQVKLRDLPRAGEILDALVNAGANTIYGPNFMIEDDEAAKAEARAQAFARGRRMAEDYARVAGYSSVRLLEISESVQNHGPMPQPMMARAAMDSGESAPPIEPGQVGTGVSITVKYEMGR</sequence>
<proteinExistence type="predicted"/>
<evidence type="ECO:0000313" key="2">
    <source>
        <dbReference type="EMBL" id="MDP4539058.1"/>
    </source>
</evidence>
<dbReference type="EMBL" id="JAVAIL010000002">
    <property type="protein sequence ID" value="MDP4539058.1"/>
    <property type="molecule type" value="Genomic_DNA"/>
</dbReference>
<dbReference type="RefSeq" id="WP_305929213.1">
    <property type="nucleotide sequence ID" value="NZ_JAVAIL010000002.1"/>
</dbReference>
<name>A0ABT9H6W0_9SPHN</name>
<comment type="caution">
    <text evidence="2">The sequence shown here is derived from an EMBL/GenBank/DDBJ whole genome shotgun (WGS) entry which is preliminary data.</text>
</comment>
<dbReference type="Gene3D" id="3.30.110.170">
    <property type="entry name" value="Protein of unknown function (DUF541), domain 1"/>
    <property type="match status" value="1"/>
</dbReference>
<dbReference type="InterPro" id="IPR052022">
    <property type="entry name" value="26kDa_periplasmic_antigen"/>
</dbReference>
<dbReference type="Pfam" id="PF04402">
    <property type="entry name" value="SIMPL"/>
    <property type="match status" value="1"/>
</dbReference>
<evidence type="ECO:0000256" key="1">
    <source>
        <dbReference type="SAM" id="SignalP"/>
    </source>
</evidence>
<dbReference type="PANTHER" id="PTHR34387:SF1">
    <property type="entry name" value="PERIPLASMIC IMMUNOGENIC PROTEIN"/>
    <property type="match status" value="1"/>
</dbReference>
<organism evidence="2 3">
    <name type="scientific">Qipengyuania benthica</name>
    <dbReference type="NCBI Taxonomy" id="3067651"/>
    <lineage>
        <taxon>Bacteria</taxon>
        <taxon>Pseudomonadati</taxon>
        <taxon>Pseudomonadota</taxon>
        <taxon>Alphaproteobacteria</taxon>
        <taxon>Sphingomonadales</taxon>
        <taxon>Erythrobacteraceae</taxon>
        <taxon>Qipengyuania</taxon>
    </lineage>
</organism>
<dbReference type="Proteomes" id="UP001235664">
    <property type="component" value="Unassembled WGS sequence"/>
</dbReference>
<gene>
    <name evidence="2" type="ORF">Q9K01_05410</name>
</gene>
<keyword evidence="3" id="KW-1185">Reference proteome</keyword>
<keyword evidence="1" id="KW-0732">Signal</keyword>